<evidence type="ECO:0000256" key="1">
    <source>
        <dbReference type="SAM" id="MobiDB-lite"/>
    </source>
</evidence>
<evidence type="ECO:0000313" key="3">
    <source>
        <dbReference type="Proteomes" id="UP000250140"/>
    </source>
</evidence>
<sequence length="113" mass="13121">MPSNRAFLDPDIVQPTKYVVPPTRVAKELPPEPWQLPKFEPFIIDDYNAHGEPILPPNTNTNDPMALFNLFYTDIMDKLVEWTNAHADEQQSPDDEDEPPTRRGWLSTFREEL</sequence>
<proteinExistence type="predicted"/>
<dbReference type="OrthoDB" id="10545947at2759"/>
<dbReference type="EMBL" id="KV750681">
    <property type="protein sequence ID" value="OCL03787.1"/>
    <property type="molecule type" value="Genomic_DNA"/>
</dbReference>
<reference evidence="2 3" key="1">
    <citation type="journal article" date="2016" name="Nat. Commun.">
        <title>Ectomycorrhizal ecology is imprinted in the genome of the dominant symbiotic fungus Cenococcum geophilum.</title>
        <authorList>
            <consortium name="DOE Joint Genome Institute"/>
            <person name="Peter M."/>
            <person name="Kohler A."/>
            <person name="Ohm R.A."/>
            <person name="Kuo A."/>
            <person name="Krutzmann J."/>
            <person name="Morin E."/>
            <person name="Arend M."/>
            <person name="Barry K.W."/>
            <person name="Binder M."/>
            <person name="Choi C."/>
            <person name="Clum A."/>
            <person name="Copeland A."/>
            <person name="Grisel N."/>
            <person name="Haridas S."/>
            <person name="Kipfer T."/>
            <person name="LaButti K."/>
            <person name="Lindquist E."/>
            <person name="Lipzen A."/>
            <person name="Maire R."/>
            <person name="Meier B."/>
            <person name="Mihaltcheva S."/>
            <person name="Molinier V."/>
            <person name="Murat C."/>
            <person name="Poggeler S."/>
            <person name="Quandt C.A."/>
            <person name="Sperisen C."/>
            <person name="Tritt A."/>
            <person name="Tisserant E."/>
            <person name="Crous P.W."/>
            <person name="Henrissat B."/>
            <person name="Nehls U."/>
            <person name="Egli S."/>
            <person name="Spatafora J.W."/>
            <person name="Grigoriev I.V."/>
            <person name="Martin F.M."/>
        </authorList>
    </citation>
    <scope>NUCLEOTIDE SEQUENCE [LARGE SCALE GENOMIC DNA]</scope>
    <source>
        <strain evidence="2 3">CBS 207.34</strain>
    </source>
</reference>
<protein>
    <submittedName>
        <fullName evidence="2">Uncharacterized protein</fullName>
    </submittedName>
</protein>
<dbReference type="Proteomes" id="UP000250140">
    <property type="component" value="Unassembled WGS sequence"/>
</dbReference>
<evidence type="ECO:0000313" key="2">
    <source>
        <dbReference type="EMBL" id="OCL03787.1"/>
    </source>
</evidence>
<name>A0A8E2ERW1_9PEZI</name>
<feature type="region of interest" description="Disordered" evidence="1">
    <location>
        <begin position="83"/>
        <end position="113"/>
    </location>
</feature>
<keyword evidence="3" id="KW-1185">Reference proteome</keyword>
<gene>
    <name evidence="2" type="ORF">AOQ84DRAFT_381269</name>
</gene>
<accession>A0A8E2ERW1</accession>
<organism evidence="2 3">
    <name type="scientific">Glonium stellatum</name>
    <dbReference type="NCBI Taxonomy" id="574774"/>
    <lineage>
        <taxon>Eukaryota</taxon>
        <taxon>Fungi</taxon>
        <taxon>Dikarya</taxon>
        <taxon>Ascomycota</taxon>
        <taxon>Pezizomycotina</taxon>
        <taxon>Dothideomycetes</taxon>
        <taxon>Pleosporomycetidae</taxon>
        <taxon>Gloniales</taxon>
        <taxon>Gloniaceae</taxon>
        <taxon>Glonium</taxon>
    </lineage>
</organism>
<dbReference type="AlphaFoldDB" id="A0A8E2ERW1"/>